<keyword evidence="7 13" id="KW-0479">Metal-binding</keyword>
<evidence type="ECO:0000256" key="7">
    <source>
        <dbReference type="ARBA" id="ARBA00022723"/>
    </source>
</evidence>
<dbReference type="Pfam" id="PF12009">
    <property type="entry name" value="Telomerase_RBD"/>
    <property type="match status" value="1"/>
</dbReference>
<evidence type="ECO:0000256" key="1">
    <source>
        <dbReference type="ARBA" id="ARBA00008001"/>
    </source>
</evidence>
<dbReference type="Gene3D" id="3.30.70.2630">
    <property type="match status" value="1"/>
</dbReference>
<dbReference type="InterPro" id="IPR000477">
    <property type="entry name" value="RT_dom"/>
</dbReference>
<comment type="function">
    <text evidence="13">Telomerase is a ribonucleoprotein enzyme essential for the replication of chromosome termini in most eukaryotes. It elongates telomeres. It is a reverse transcriptase that adds simple sequence repeats to chromosome ends by copying a template sequence within the RNA component of the enzyme.</text>
</comment>
<dbReference type="PANTHER" id="PTHR12066">
    <property type="entry name" value="TELOMERASE REVERSE TRANSCRIPTASE"/>
    <property type="match status" value="1"/>
</dbReference>
<evidence type="ECO:0000256" key="13">
    <source>
        <dbReference type="RuleBase" id="RU365061"/>
    </source>
</evidence>
<evidence type="ECO:0000259" key="15">
    <source>
        <dbReference type="PROSITE" id="PS50878"/>
    </source>
</evidence>
<dbReference type="AlphaFoldDB" id="A0A978UJ12"/>
<feature type="region of interest" description="Disordered" evidence="14">
    <location>
        <begin position="196"/>
        <end position="230"/>
    </location>
</feature>
<dbReference type="CDD" id="cd01648">
    <property type="entry name" value="TERT"/>
    <property type="match status" value="1"/>
</dbReference>
<dbReference type="GO" id="GO:0046872">
    <property type="term" value="F:metal ion binding"/>
    <property type="evidence" value="ECO:0007669"/>
    <property type="project" value="UniProtKB-KW"/>
</dbReference>
<keyword evidence="4 13" id="KW-0158">Chromosome</keyword>
<name>A0A978UJ12_ZIZJJ</name>
<feature type="domain" description="Reverse transcriptase" evidence="15">
    <location>
        <begin position="700"/>
        <end position="1104"/>
    </location>
</feature>
<keyword evidence="11 13" id="KW-0539">Nucleus</keyword>
<keyword evidence="9 13" id="KW-0779">Telomere</keyword>
<dbReference type="GO" id="GO:0000781">
    <property type="term" value="C:chromosome, telomeric region"/>
    <property type="evidence" value="ECO:0007669"/>
    <property type="project" value="UniProtKB-SubCell"/>
</dbReference>
<dbReference type="PRINTS" id="PR01365">
    <property type="entry name" value="TELOMERASERT"/>
</dbReference>
<dbReference type="PROSITE" id="PS50878">
    <property type="entry name" value="RT_POL"/>
    <property type="match status" value="1"/>
</dbReference>
<reference evidence="16" key="1">
    <citation type="journal article" date="2021" name="Front. Plant Sci.">
        <title>Chromosome-Scale Genome Assembly for Chinese Sour Jujube and Insights Into Its Genome Evolution and Domestication Signature.</title>
        <authorList>
            <person name="Shen L.-Y."/>
            <person name="Luo H."/>
            <person name="Wang X.-L."/>
            <person name="Wang X.-M."/>
            <person name="Qiu X.-J."/>
            <person name="Liu H."/>
            <person name="Zhou S.-S."/>
            <person name="Jia K.-H."/>
            <person name="Nie S."/>
            <person name="Bao Y.-T."/>
            <person name="Zhang R.-G."/>
            <person name="Yun Q.-Z."/>
            <person name="Chai Y.-H."/>
            <person name="Lu J.-Y."/>
            <person name="Li Y."/>
            <person name="Zhao S.-W."/>
            <person name="Mao J.-F."/>
            <person name="Jia S.-G."/>
            <person name="Mao Y.-M."/>
        </authorList>
    </citation>
    <scope>NUCLEOTIDE SEQUENCE</scope>
    <source>
        <strain evidence="16">AT0</strain>
        <tissue evidence="16">Leaf</tissue>
    </source>
</reference>
<dbReference type="EC" id="2.7.7.49" evidence="2 13"/>
<dbReference type="SMART" id="SM00975">
    <property type="entry name" value="Telomerase_RBD"/>
    <property type="match status" value="1"/>
</dbReference>
<evidence type="ECO:0000313" key="16">
    <source>
        <dbReference type="EMBL" id="KAH7514793.1"/>
    </source>
</evidence>
<evidence type="ECO:0000256" key="14">
    <source>
        <dbReference type="SAM" id="MobiDB-lite"/>
    </source>
</evidence>
<comment type="caution">
    <text evidence="16">The sequence shown here is derived from an EMBL/GenBank/DDBJ whole genome shotgun (WGS) entry which is preliminary data.</text>
</comment>
<evidence type="ECO:0000313" key="17">
    <source>
        <dbReference type="Proteomes" id="UP000813462"/>
    </source>
</evidence>
<keyword evidence="10 13" id="KW-0695">RNA-directed DNA polymerase</keyword>
<evidence type="ECO:0000256" key="3">
    <source>
        <dbReference type="ARBA" id="ARBA00016182"/>
    </source>
</evidence>
<dbReference type="GO" id="GO:0042162">
    <property type="term" value="F:telomeric DNA binding"/>
    <property type="evidence" value="ECO:0007669"/>
    <property type="project" value="TreeGrafter"/>
</dbReference>
<dbReference type="Proteomes" id="UP000813462">
    <property type="component" value="Unassembled WGS sequence"/>
</dbReference>
<keyword evidence="8 13" id="KW-0460">Magnesium</keyword>
<dbReference type="Gene3D" id="1.10.132.70">
    <property type="match status" value="1"/>
</dbReference>
<evidence type="ECO:0000256" key="11">
    <source>
        <dbReference type="ARBA" id="ARBA00023242"/>
    </source>
</evidence>
<dbReference type="GO" id="GO:0003720">
    <property type="term" value="F:telomerase activity"/>
    <property type="evidence" value="ECO:0007669"/>
    <property type="project" value="InterPro"/>
</dbReference>
<evidence type="ECO:0000256" key="4">
    <source>
        <dbReference type="ARBA" id="ARBA00022454"/>
    </source>
</evidence>
<gene>
    <name evidence="16" type="ORF">FEM48_Zijuj11G0128200</name>
</gene>
<dbReference type="GO" id="GO:0000333">
    <property type="term" value="C:telomerase catalytic core complex"/>
    <property type="evidence" value="ECO:0007669"/>
    <property type="project" value="TreeGrafter"/>
</dbReference>
<organism evidence="16 17">
    <name type="scientific">Ziziphus jujuba var. spinosa</name>
    <dbReference type="NCBI Taxonomy" id="714518"/>
    <lineage>
        <taxon>Eukaryota</taxon>
        <taxon>Viridiplantae</taxon>
        <taxon>Streptophyta</taxon>
        <taxon>Embryophyta</taxon>
        <taxon>Tracheophyta</taxon>
        <taxon>Spermatophyta</taxon>
        <taxon>Magnoliopsida</taxon>
        <taxon>eudicotyledons</taxon>
        <taxon>Gunneridae</taxon>
        <taxon>Pentapetalae</taxon>
        <taxon>rosids</taxon>
        <taxon>fabids</taxon>
        <taxon>Rosales</taxon>
        <taxon>Rhamnaceae</taxon>
        <taxon>Paliureae</taxon>
        <taxon>Ziziphus</taxon>
    </lineage>
</organism>
<dbReference type="EMBL" id="JAEACU010000011">
    <property type="protein sequence ID" value="KAH7514793.1"/>
    <property type="molecule type" value="Genomic_DNA"/>
</dbReference>
<protein>
    <recommendedName>
        <fullName evidence="3 13">Telomerase reverse transcriptase</fullName>
        <ecNumber evidence="2 13">2.7.7.49</ecNumber>
    </recommendedName>
    <alternativeName>
        <fullName evidence="13">Telomerase catalytic subunit</fullName>
    </alternativeName>
</protein>
<evidence type="ECO:0000256" key="2">
    <source>
        <dbReference type="ARBA" id="ARBA00012493"/>
    </source>
</evidence>
<proteinExistence type="inferred from homology"/>
<dbReference type="Gene3D" id="1.10.357.90">
    <property type="match status" value="1"/>
</dbReference>
<evidence type="ECO:0000256" key="5">
    <source>
        <dbReference type="ARBA" id="ARBA00022679"/>
    </source>
</evidence>
<accession>A0A978UJ12</accession>
<dbReference type="InterPro" id="IPR021891">
    <property type="entry name" value="Telomerase_RBD"/>
</dbReference>
<evidence type="ECO:0000256" key="8">
    <source>
        <dbReference type="ARBA" id="ARBA00022842"/>
    </source>
</evidence>
<keyword evidence="5 13" id="KW-0808">Transferase</keyword>
<evidence type="ECO:0000256" key="9">
    <source>
        <dbReference type="ARBA" id="ARBA00022895"/>
    </source>
</evidence>
<dbReference type="PANTHER" id="PTHR12066:SF0">
    <property type="entry name" value="TELOMERASE REVERSE TRANSCRIPTASE"/>
    <property type="match status" value="1"/>
</dbReference>
<comment type="subcellular location">
    <subcellularLocation>
        <location evidence="13">Nucleus</location>
    </subcellularLocation>
    <subcellularLocation>
        <location evidence="13">Chromosome</location>
        <location evidence="13">Telomere</location>
    </subcellularLocation>
</comment>
<evidence type="ECO:0000256" key="6">
    <source>
        <dbReference type="ARBA" id="ARBA00022695"/>
    </source>
</evidence>
<evidence type="ECO:0000256" key="10">
    <source>
        <dbReference type="ARBA" id="ARBA00022918"/>
    </source>
</evidence>
<dbReference type="GO" id="GO:0070034">
    <property type="term" value="F:telomerase RNA binding"/>
    <property type="evidence" value="ECO:0007669"/>
    <property type="project" value="TreeGrafter"/>
</dbReference>
<comment type="catalytic activity">
    <reaction evidence="12 13">
        <text>DNA(n) + a 2'-deoxyribonucleoside 5'-triphosphate = DNA(n+1) + diphosphate</text>
        <dbReference type="Rhea" id="RHEA:22508"/>
        <dbReference type="Rhea" id="RHEA-COMP:17339"/>
        <dbReference type="Rhea" id="RHEA-COMP:17340"/>
        <dbReference type="ChEBI" id="CHEBI:33019"/>
        <dbReference type="ChEBI" id="CHEBI:61560"/>
        <dbReference type="ChEBI" id="CHEBI:173112"/>
        <dbReference type="EC" id="2.7.7.49"/>
    </reaction>
</comment>
<dbReference type="InterPro" id="IPR003545">
    <property type="entry name" value="Telomerase_RT"/>
</dbReference>
<sequence>MPDKRRTPVILRRIFRDRARTLANTIISLLTLPSPSAVTDCSYCEGRRCLFCGGAEEAINFLLRRSDPSGYRKLLNRCFVVISETAPPNPHFQPYNNWSQHQIVATTIELIKCEKPVSTNVISSGYNRLNQSSQIVELLTSSAWCLLLERVGDEIMVYLLKHASIFLPLPRKKHRQVTGPPIDKLCFDMLKRRTESKNQHSQLIPCGSQKKRKRDDNGNPGLVTEQLSSSLTDGETLSSITCVGCCEGRSCLTSCSRLHGDKNCEMSLSEADMQKHKNGIVNTVGNLDKKLKQCSNQTTEKLGKRSRPFSWHRRRKRRQLNFQEITDQVPCTRILTHKDSFPERSEWKANQNDSHEKNTPQCCCLVMQIPRKVNKGAAIDRNSLFYNLEFSSSAFPREHVLNSLKPNSSGSKFLIGSIFGLPDVNISPQSKPWSHNSSVSPCGSACMYQSLHKLLKILIRRVRNCCHLRLLDKHCAVPSVDQHAIESSSCLFKGSEFEYKFPKKSEDCFTKCCEESLQPTDAQAEALKSYCSKSQVVSFIWAVCRSIVPSDLLGTPSNSRVLRRNISKFIQLRRFETFSLKQCMHKLKTSRFPILSSKGSLWCLNNQVLEHMEVQSLDTHSRSSRLNDTTHIMKQKLLEGWIYWFFSYLVKPLLQSNFYITDSQDGKQDVYYYKKSVWNKVIDRTITCLKDESYCYLDNAAARNIMSNRSFGFSKLRLFPKENGVRLIANLKVPSKIPKKDFYFEDQSGGKQRGAQLSSKMVEFDYFKSVNSVLRDTHAVLKGIQVEEHGKLGSSVFDYNDVYRKLCPFLIGLRNGSSTMPGVFIVVSDVLKAFDTIDQDKLLSVMKDVISKDEYILKQSYQVLSTKKSFWIRENLVLMDHNISSKFTYSVPFQSSHSILVDQEIAEADLIGTALTHGQEILQILDWTHLECNKSLKKEALFSTLKEHVKRNVLQLDSKFYLQILGISQGSVLSSLLCSFYYGHLEKNLIFPFLPKTIEPGLQDLSRNNNQDTFVVQNRKEIITSSSCMLLRFIDDYLFISTSKRMAENFYLRLQRGFQAYNCFMNEDKFSTNFNIGWLPTMPSKRVYAGADGISFLQWSGLLINCRSLEVQADYTSYMEMLIKKRMRSVPLGSNIQPILHLEDGEVEWLGLHAYIQVLKKKQSRHKELLPLLKSKLLAHEISGCVSCQLKYAVDRSHSSAIWKIKY</sequence>
<evidence type="ECO:0000256" key="12">
    <source>
        <dbReference type="ARBA" id="ARBA00048173"/>
    </source>
</evidence>
<keyword evidence="6 13" id="KW-0548">Nucleotidyltransferase</keyword>
<dbReference type="GO" id="GO:0007004">
    <property type="term" value="P:telomere maintenance via telomerase"/>
    <property type="evidence" value="ECO:0007669"/>
    <property type="project" value="TreeGrafter"/>
</dbReference>
<comment type="similarity">
    <text evidence="1 13">Belongs to the reverse transcriptase family. Telomerase subfamily.</text>
</comment>